<dbReference type="EMBL" id="CP144696">
    <property type="protein sequence ID" value="WVZ09240.1"/>
    <property type="molecule type" value="Genomic_DNA"/>
</dbReference>
<keyword evidence="1" id="KW-1133">Transmembrane helix</keyword>
<name>A0AAQ3NFD5_VIGMU</name>
<evidence type="ECO:0000256" key="1">
    <source>
        <dbReference type="SAM" id="Phobius"/>
    </source>
</evidence>
<sequence>MNITVGVHQNRALIFYIFFLTFRSNLHGKGRALIFLKIITPKQKTCQLLSEPINLRIRKLVPLHMWYFLINSLIFCISQMKKPEVKKNYSYSLTHLRKHLKNNNKS</sequence>
<evidence type="ECO:0000313" key="2">
    <source>
        <dbReference type="EMBL" id="WVZ09240.1"/>
    </source>
</evidence>
<accession>A0AAQ3NFD5</accession>
<protein>
    <submittedName>
        <fullName evidence="2">Uncharacterized protein</fullName>
    </submittedName>
</protein>
<dbReference type="Proteomes" id="UP001374535">
    <property type="component" value="Chromosome 5"/>
</dbReference>
<gene>
    <name evidence="2" type="ORF">V8G54_013770</name>
</gene>
<keyword evidence="1" id="KW-0472">Membrane</keyword>
<evidence type="ECO:0000313" key="3">
    <source>
        <dbReference type="Proteomes" id="UP001374535"/>
    </source>
</evidence>
<keyword evidence="3" id="KW-1185">Reference proteome</keyword>
<proteinExistence type="predicted"/>
<keyword evidence="1" id="KW-0812">Transmembrane</keyword>
<dbReference type="AlphaFoldDB" id="A0AAQ3NFD5"/>
<reference evidence="2 3" key="1">
    <citation type="journal article" date="2023" name="Life. Sci Alliance">
        <title>Evolutionary insights into 3D genome organization and epigenetic landscape of Vigna mungo.</title>
        <authorList>
            <person name="Junaid A."/>
            <person name="Singh B."/>
            <person name="Bhatia S."/>
        </authorList>
    </citation>
    <scope>NUCLEOTIDE SEQUENCE [LARGE SCALE GENOMIC DNA]</scope>
    <source>
        <strain evidence="2">Urdbean</strain>
    </source>
</reference>
<feature type="transmembrane region" description="Helical" evidence="1">
    <location>
        <begin position="60"/>
        <end position="77"/>
    </location>
</feature>
<organism evidence="2 3">
    <name type="scientific">Vigna mungo</name>
    <name type="common">Black gram</name>
    <name type="synonym">Phaseolus mungo</name>
    <dbReference type="NCBI Taxonomy" id="3915"/>
    <lineage>
        <taxon>Eukaryota</taxon>
        <taxon>Viridiplantae</taxon>
        <taxon>Streptophyta</taxon>
        <taxon>Embryophyta</taxon>
        <taxon>Tracheophyta</taxon>
        <taxon>Spermatophyta</taxon>
        <taxon>Magnoliopsida</taxon>
        <taxon>eudicotyledons</taxon>
        <taxon>Gunneridae</taxon>
        <taxon>Pentapetalae</taxon>
        <taxon>rosids</taxon>
        <taxon>fabids</taxon>
        <taxon>Fabales</taxon>
        <taxon>Fabaceae</taxon>
        <taxon>Papilionoideae</taxon>
        <taxon>50 kb inversion clade</taxon>
        <taxon>NPAAA clade</taxon>
        <taxon>indigoferoid/millettioid clade</taxon>
        <taxon>Phaseoleae</taxon>
        <taxon>Vigna</taxon>
    </lineage>
</organism>